<protein>
    <recommendedName>
        <fullName evidence="8">FAD-binding FR-type domain-containing protein</fullName>
    </recommendedName>
</protein>
<dbReference type="GO" id="GO:0016491">
    <property type="term" value="F:oxidoreductase activity"/>
    <property type="evidence" value="ECO:0007669"/>
    <property type="project" value="UniProtKB-KW"/>
</dbReference>
<gene>
    <name evidence="9" type="ORF">DYB31_004165</name>
</gene>
<keyword evidence="7" id="KW-0732">Signal</keyword>
<dbReference type="PROSITE" id="PS51384">
    <property type="entry name" value="FAD_FR"/>
    <property type="match status" value="1"/>
</dbReference>
<dbReference type="AlphaFoldDB" id="A0A397FBB2"/>
<dbReference type="Pfam" id="PF01794">
    <property type="entry name" value="Ferric_reduct"/>
    <property type="match status" value="1"/>
</dbReference>
<dbReference type="InterPro" id="IPR039261">
    <property type="entry name" value="FNR_nucleotide-bd"/>
</dbReference>
<feature type="transmembrane region" description="Helical" evidence="6">
    <location>
        <begin position="201"/>
        <end position="220"/>
    </location>
</feature>
<feature type="domain" description="FAD-binding FR-type" evidence="8">
    <location>
        <begin position="436"/>
        <end position="544"/>
    </location>
</feature>
<name>A0A397FBB2_APHAT</name>
<comment type="caution">
    <text evidence="9">The sequence shown here is derived from an EMBL/GenBank/DDBJ whole genome shotgun (WGS) entry which is preliminary data.</text>
</comment>
<dbReference type="Gene3D" id="3.40.50.80">
    <property type="entry name" value="Nucleotide-binding domain of ferredoxin-NADP reductase (FNR) module"/>
    <property type="match status" value="1"/>
</dbReference>
<evidence type="ECO:0000256" key="3">
    <source>
        <dbReference type="ARBA" id="ARBA00022989"/>
    </source>
</evidence>
<evidence type="ECO:0000256" key="6">
    <source>
        <dbReference type="SAM" id="Phobius"/>
    </source>
</evidence>
<feature type="chain" id="PRO_5017346397" description="FAD-binding FR-type domain-containing protein" evidence="7">
    <location>
        <begin position="28"/>
        <end position="681"/>
    </location>
</feature>
<evidence type="ECO:0000256" key="4">
    <source>
        <dbReference type="ARBA" id="ARBA00023002"/>
    </source>
</evidence>
<dbReference type="InterPro" id="IPR050369">
    <property type="entry name" value="RBOH/FRE"/>
</dbReference>
<dbReference type="SUPFAM" id="SSF52343">
    <property type="entry name" value="Ferredoxin reductase-like, C-terminal NADP-linked domain"/>
    <property type="match status" value="1"/>
</dbReference>
<evidence type="ECO:0000256" key="7">
    <source>
        <dbReference type="SAM" id="SignalP"/>
    </source>
</evidence>
<dbReference type="GO" id="GO:0005886">
    <property type="term" value="C:plasma membrane"/>
    <property type="evidence" value="ECO:0007669"/>
    <property type="project" value="TreeGrafter"/>
</dbReference>
<feature type="signal peptide" evidence="7">
    <location>
        <begin position="1"/>
        <end position="27"/>
    </location>
</feature>
<dbReference type="CDD" id="cd09631">
    <property type="entry name" value="DOMON_DOH"/>
    <property type="match status" value="1"/>
</dbReference>
<dbReference type="InterPro" id="IPR045266">
    <property type="entry name" value="DOH_DOMON"/>
</dbReference>
<evidence type="ECO:0000256" key="5">
    <source>
        <dbReference type="ARBA" id="ARBA00023136"/>
    </source>
</evidence>
<dbReference type="PANTHER" id="PTHR11972:SF69">
    <property type="entry name" value="FERRIC REDUCTION OXIDASE 6-RELATED"/>
    <property type="match status" value="1"/>
</dbReference>
<feature type="transmembrane region" description="Helical" evidence="6">
    <location>
        <begin position="393"/>
        <end position="412"/>
    </location>
</feature>
<evidence type="ECO:0000256" key="1">
    <source>
        <dbReference type="ARBA" id="ARBA00004141"/>
    </source>
</evidence>
<dbReference type="EMBL" id="QUTE01008802">
    <property type="protein sequence ID" value="RHZ22555.1"/>
    <property type="molecule type" value="Genomic_DNA"/>
</dbReference>
<dbReference type="Proteomes" id="UP000266196">
    <property type="component" value="Unassembled WGS sequence"/>
</dbReference>
<organism evidence="9 10">
    <name type="scientific">Aphanomyces astaci</name>
    <name type="common">Crayfish plague agent</name>
    <dbReference type="NCBI Taxonomy" id="112090"/>
    <lineage>
        <taxon>Eukaryota</taxon>
        <taxon>Sar</taxon>
        <taxon>Stramenopiles</taxon>
        <taxon>Oomycota</taxon>
        <taxon>Saprolegniomycetes</taxon>
        <taxon>Saprolegniales</taxon>
        <taxon>Verrucalvaceae</taxon>
        <taxon>Aphanomyces</taxon>
    </lineage>
</organism>
<sequence>MALATLPRVLGMLVAALLVSTASEASASDCLNMDKLPSVALGSSGAYALQSRVERGGSLLCLKATFTGTTSWLGVGIARSNLMVSTIGGPANVLVFDAAKMAANTYVVNGKGVAKVNMQSDQSSYTVIDMTSRDSLTSVTVSRAMSVNESHMYDVAIAVDAPTNVIWAYGAKWPGKHVDKGAMLLAFSDTKDTRNVGSTSSYVVILGTIVASMATASLALRFSFKQLDHKLVPPPRVASSGCFAIQGTLSDMSVGEGILVLLYLTGLVLVLALLPFYEANIVAFDRQVSLASGHLGLFHLSLLIVPVSHVGWWLNLAQSRLLKFHKALSVVFLLCGGLHLAFSIKAYGAGIVWYRDPFGSQRVVPLFGFVALGCFLCVGVVAIPIIRLNLYELFLAIHRVLFVAGIVLVYLHSRTIQIALICPLVIYGIGGIFVRLPPFFKTYTVTTAITTSHTTMLTLPLTKHTQRWVTQYRLCSHAYVNVPAISATAWHPFTVMITPARDGIAFCIKSVKPHSFTHKVHVLSHLHDHLNVKLAGPYGQPTVDLTQYQQVVLVGGGIGVTPLLGAINFLDSHAHVKMHLCWVVRHPDELLSCQTMMFPLPHFVTAEFYVSLAISEGQIETDRGDVVRYSPGRPTADAILQRFQNIPRTVVLACGPEGMIVDAQREAYDRGFDFQKVVFAF</sequence>
<reference evidence="9 10" key="1">
    <citation type="submission" date="2018-08" db="EMBL/GenBank/DDBJ databases">
        <title>Aphanomyces genome sequencing and annotation.</title>
        <authorList>
            <person name="Minardi D."/>
            <person name="Oidtmann B."/>
            <person name="Van Der Giezen M."/>
            <person name="Studholme D.J."/>
        </authorList>
    </citation>
    <scope>NUCLEOTIDE SEQUENCE [LARGE SCALE GENOMIC DNA]</scope>
    <source>
        <strain evidence="9 10">197901</strain>
    </source>
</reference>
<dbReference type="VEuPathDB" id="FungiDB:H257_16329"/>
<dbReference type="InterPro" id="IPR013112">
    <property type="entry name" value="FAD-bd_8"/>
</dbReference>
<dbReference type="InterPro" id="IPR013121">
    <property type="entry name" value="Fe_red_NAD-bd_6"/>
</dbReference>
<evidence type="ECO:0000313" key="9">
    <source>
        <dbReference type="EMBL" id="RHZ22555.1"/>
    </source>
</evidence>
<feature type="transmembrane region" description="Helical" evidence="6">
    <location>
        <begin position="258"/>
        <end position="277"/>
    </location>
</feature>
<dbReference type="InterPro" id="IPR013130">
    <property type="entry name" value="Fe3_Rdtase_TM_dom"/>
</dbReference>
<feature type="transmembrane region" description="Helical" evidence="6">
    <location>
        <begin position="366"/>
        <end position="386"/>
    </location>
</feature>
<evidence type="ECO:0000256" key="2">
    <source>
        <dbReference type="ARBA" id="ARBA00022692"/>
    </source>
</evidence>
<dbReference type="InterPro" id="IPR017927">
    <property type="entry name" value="FAD-bd_FR_type"/>
</dbReference>
<dbReference type="Pfam" id="PF08030">
    <property type="entry name" value="NAD_binding_6"/>
    <property type="match status" value="1"/>
</dbReference>
<keyword evidence="5 6" id="KW-0472">Membrane</keyword>
<accession>A0A397FBB2</accession>
<comment type="subcellular location">
    <subcellularLocation>
        <location evidence="1">Membrane</location>
        <topology evidence="1">Multi-pass membrane protein</topology>
    </subcellularLocation>
</comment>
<proteinExistence type="predicted"/>
<feature type="transmembrane region" description="Helical" evidence="6">
    <location>
        <begin position="418"/>
        <end position="436"/>
    </location>
</feature>
<feature type="transmembrane region" description="Helical" evidence="6">
    <location>
        <begin position="297"/>
        <end position="316"/>
    </location>
</feature>
<keyword evidence="4" id="KW-0560">Oxidoreductase</keyword>
<dbReference type="Pfam" id="PF08022">
    <property type="entry name" value="FAD_binding_8"/>
    <property type="match status" value="1"/>
</dbReference>
<evidence type="ECO:0000259" key="8">
    <source>
        <dbReference type="PROSITE" id="PS51384"/>
    </source>
</evidence>
<feature type="transmembrane region" description="Helical" evidence="6">
    <location>
        <begin position="328"/>
        <end position="354"/>
    </location>
</feature>
<dbReference type="PANTHER" id="PTHR11972">
    <property type="entry name" value="NADPH OXIDASE"/>
    <property type="match status" value="1"/>
</dbReference>
<keyword evidence="3 6" id="KW-1133">Transmembrane helix</keyword>
<evidence type="ECO:0000313" key="10">
    <source>
        <dbReference type="Proteomes" id="UP000266196"/>
    </source>
</evidence>
<keyword evidence="2 6" id="KW-0812">Transmembrane</keyword>